<sequence length="31" mass="3514">MSQQLFLWAWTLAHPARSLSRLTAVWAGDEA</sequence>
<dbReference type="EMBL" id="JACHFV010000016">
    <property type="protein sequence ID" value="MBB5297045.1"/>
    <property type="molecule type" value="Genomic_DNA"/>
</dbReference>
<organism evidence="1 2">
    <name type="scientific">Deinococcus metallilatus</name>
    <dbReference type="NCBI Taxonomy" id="1211322"/>
    <lineage>
        <taxon>Bacteria</taxon>
        <taxon>Thermotogati</taxon>
        <taxon>Deinococcota</taxon>
        <taxon>Deinococci</taxon>
        <taxon>Deinococcales</taxon>
        <taxon>Deinococcaceae</taxon>
        <taxon>Deinococcus</taxon>
    </lineage>
</organism>
<dbReference type="Proteomes" id="UP000536909">
    <property type="component" value="Unassembled WGS sequence"/>
</dbReference>
<gene>
    <name evidence="1" type="ORF">HNQ10_003905</name>
</gene>
<evidence type="ECO:0000313" key="2">
    <source>
        <dbReference type="Proteomes" id="UP000536909"/>
    </source>
</evidence>
<name>A0ABR6MYL6_9DEIO</name>
<protein>
    <submittedName>
        <fullName evidence="1">Uncharacterized protein</fullName>
    </submittedName>
</protein>
<proteinExistence type="predicted"/>
<comment type="caution">
    <text evidence="1">The sequence shown here is derived from an EMBL/GenBank/DDBJ whole genome shotgun (WGS) entry which is preliminary data.</text>
</comment>
<reference evidence="1 2" key="1">
    <citation type="submission" date="2020-08" db="EMBL/GenBank/DDBJ databases">
        <title>Genomic Encyclopedia of Type Strains, Phase IV (KMG-IV): sequencing the most valuable type-strain genomes for metagenomic binning, comparative biology and taxonomic classification.</title>
        <authorList>
            <person name="Goeker M."/>
        </authorList>
    </citation>
    <scope>NUCLEOTIDE SEQUENCE [LARGE SCALE GENOMIC DNA]</scope>
    <source>
        <strain evidence="1 2">DSM 105434</strain>
    </source>
</reference>
<evidence type="ECO:0000313" key="1">
    <source>
        <dbReference type="EMBL" id="MBB5297045.1"/>
    </source>
</evidence>
<accession>A0ABR6MYL6</accession>
<keyword evidence="2" id="KW-1185">Reference proteome</keyword>